<name>A0ABW0P6W7_9HYPH</name>
<proteinExistence type="predicted"/>
<dbReference type="Proteomes" id="UP001596060">
    <property type="component" value="Unassembled WGS sequence"/>
</dbReference>
<reference evidence="2" key="1">
    <citation type="journal article" date="2019" name="Int. J. Syst. Evol. Microbiol.">
        <title>The Global Catalogue of Microorganisms (GCM) 10K type strain sequencing project: providing services to taxonomists for standard genome sequencing and annotation.</title>
        <authorList>
            <consortium name="The Broad Institute Genomics Platform"/>
            <consortium name="The Broad Institute Genome Sequencing Center for Infectious Disease"/>
            <person name="Wu L."/>
            <person name="Ma J."/>
        </authorList>
    </citation>
    <scope>NUCLEOTIDE SEQUENCE [LARGE SCALE GENOMIC DNA]</scope>
    <source>
        <strain evidence="2">CCUG 43117</strain>
    </source>
</reference>
<sequence>MGTFKMLALGGLGLVAALAAVAIGIWIYVMSTIEQPTYVSVRQDGAIEIRDYPALRVAEVTRQGDRQTAVRAGFAPLAAYIFAKNRPGDSISMTAPVTQTPAQPAAQSWLVRFVMPSKYTLETLPKAAGEDVRLLELPAARRAAIRFSGVATDALIAEKEAELRAWLAKAGIAIRGEATYAYYNDPWTPGPLRRNEVLFEVEGP</sequence>
<dbReference type="SUPFAM" id="SSF55136">
    <property type="entry name" value="Probable bacterial effector-binding domain"/>
    <property type="match status" value="1"/>
</dbReference>
<evidence type="ECO:0000313" key="1">
    <source>
        <dbReference type="EMBL" id="MFC5508150.1"/>
    </source>
</evidence>
<gene>
    <name evidence="1" type="ORF">ACFPN9_23190</name>
</gene>
<dbReference type="InterPro" id="IPR006917">
    <property type="entry name" value="SOUL_heme-bd"/>
</dbReference>
<dbReference type="RefSeq" id="WP_066717939.1">
    <property type="nucleotide sequence ID" value="NZ_JBHSLU010000082.1"/>
</dbReference>
<dbReference type="Gene3D" id="3.20.80.10">
    <property type="entry name" value="Regulatory factor, effector binding domain"/>
    <property type="match status" value="1"/>
</dbReference>
<organism evidence="1 2">
    <name type="scientific">Bosea massiliensis</name>
    <dbReference type="NCBI Taxonomy" id="151419"/>
    <lineage>
        <taxon>Bacteria</taxon>
        <taxon>Pseudomonadati</taxon>
        <taxon>Pseudomonadota</taxon>
        <taxon>Alphaproteobacteria</taxon>
        <taxon>Hyphomicrobiales</taxon>
        <taxon>Boseaceae</taxon>
        <taxon>Bosea</taxon>
    </lineage>
</organism>
<comment type="caution">
    <text evidence="1">The sequence shown here is derived from an EMBL/GenBank/DDBJ whole genome shotgun (WGS) entry which is preliminary data.</text>
</comment>
<evidence type="ECO:0000313" key="2">
    <source>
        <dbReference type="Proteomes" id="UP001596060"/>
    </source>
</evidence>
<dbReference type="InterPro" id="IPR011256">
    <property type="entry name" value="Reg_factor_effector_dom_sf"/>
</dbReference>
<dbReference type="EMBL" id="JBHSLU010000082">
    <property type="protein sequence ID" value="MFC5508150.1"/>
    <property type="molecule type" value="Genomic_DNA"/>
</dbReference>
<keyword evidence="2" id="KW-1185">Reference proteome</keyword>
<protein>
    <submittedName>
        <fullName evidence="1">SOUL family heme-binding protein</fullName>
    </submittedName>
</protein>
<accession>A0ABW0P6W7</accession>
<dbReference type="PANTHER" id="PTHR11220">
    <property type="entry name" value="HEME-BINDING PROTEIN-RELATED"/>
    <property type="match status" value="1"/>
</dbReference>
<dbReference type="Pfam" id="PF04832">
    <property type="entry name" value="SOUL"/>
    <property type="match status" value="1"/>
</dbReference>
<dbReference type="PANTHER" id="PTHR11220:SF58">
    <property type="entry name" value="SOUL HEME-BINDING FAMILY PROTEIN"/>
    <property type="match status" value="1"/>
</dbReference>